<dbReference type="AlphaFoldDB" id="A0A803LAE9"/>
<dbReference type="Pfam" id="PF13041">
    <property type="entry name" value="PPR_2"/>
    <property type="match status" value="2"/>
</dbReference>
<evidence type="ECO:0000313" key="5">
    <source>
        <dbReference type="Proteomes" id="UP000596660"/>
    </source>
</evidence>
<dbReference type="EnsemblPlants" id="AUR62008838-RA">
    <property type="protein sequence ID" value="AUR62008838-RA:cds"/>
    <property type="gene ID" value="AUR62008838"/>
</dbReference>
<protein>
    <recommendedName>
        <fullName evidence="6">Pentatricopeptide repeat-containing protein</fullName>
    </recommendedName>
</protein>
<evidence type="ECO:0000256" key="1">
    <source>
        <dbReference type="ARBA" id="ARBA00007626"/>
    </source>
</evidence>
<feature type="repeat" description="PPR" evidence="3">
    <location>
        <begin position="469"/>
        <end position="503"/>
    </location>
</feature>
<dbReference type="InterPro" id="IPR011990">
    <property type="entry name" value="TPR-like_helical_dom_sf"/>
</dbReference>
<reference evidence="4" key="2">
    <citation type="submission" date="2021-03" db="UniProtKB">
        <authorList>
            <consortium name="EnsemblPlants"/>
        </authorList>
    </citation>
    <scope>IDENTIFICATION</scope>
</reference>
<feature type="repeat" description="PPR" evidence="3">
    <location>
        <begin position="504"/>
        <end position="539"/>
    </location>
</feature>
<dbReference type="Pfam" id="PF01535">
    <property type="entry name" value="PPR"/>
    <property type="match status" value="2"/>
</dbReference>
<dbReference type="Gene3D" id="1.25.40.10">
    <property type="entry name" value="Tetratricopeptide repeat domain"/>
    <property type="match status" value="2"/>
</dbReference>
<organism evidence="4 5">
    <name type="scientific">Chenopodium quinoa</name>
    <name type="common">Quinoa</name>
    <dbReference type="NCBI Taxonomy" id="63459"/>
    <lineage>
        <taxon>Eukaryota</taxon>
        <taxon>Viridiplantae</taxon>
        <taxon>Streptophyta</taxon>
        <taxon>Embryophyta</taxon>
        <taxon>Tracheophyta</taxon>
        <taxon>Spermatophyta</taxon>
        <taxon>Magnoliopsida</taxon>
        <taxon>eudicotyledons</taxon>
        <taxon>Gunneridae</taxon>
        <taxon>Pentapetalae</taxon>
        <taxon>Caryophyllales</taxon>
        <taxon>Chenopodiaceae</taxon>
        <taxon>Chenopodioideae</taxon>
        <taxon>Atripliceae</taxon>
        <taxon>Chenopodium</taxon>
    </lineage>
</organism>
<reference evidence="4" key="1">
    <citation type="journal article" date="2017" name="Nature">
        <title>The genome of Chenopodium quinoa.</title>
        <authorList>
            <person name="Jarvis D.E."/>
            <person name="Ho Y.S."/>
            <person name="Lightfoot D.J."/>
            <person name="Schmoeckel S.M."/>
            <person name="Li B."/>
            <person name="Borm T.J.A."/>
            <person name="Ohyanagi H."/>
            <person name="Mineta K."/>
            <person name="Michell C.T."/>
            <person name="Saber N."/>
            <person name="Kharbatia N.M."/>
            <person name="Rupper R.R."/>
            <person name="Sharp A.R."/>
            <person name="Dally N."/>
            <person name="Boughton B.A."/>
            <person name="Woo Y.H."/>
            <person name="Gao G."/>
            <person name="Schijlen E.G.W.M."/>
            <person name="Guo X."/>
            <person name="Momin A.A."/>
            <person name="Negrao S."/>
            <person name="Al-Babili S."/>
            <person name="Gehring C."/>
            <person name="Roessner U."/>
            <person name="Jung C."/>
            <person name="Murphy K."/>
            <person name="Arold S.T."/>
            <person name="Gojobori T."/>
            <person name="van der Linden C.G."/>
            <person name="van Loo E.N."/>
            <person name="Jellen E.N."/>
            <person name="Maughan P.J."/>
            <person name="Tester M."/>
        </authorList>
    </citation>
    <scope>NUCLEOTIDE SEQUENCE [LARGE SCALE GENOMIC DNA]</scope>
    <source>
        <strain evidence="4">cv. PI 614886</strain>
    </source>
</reference>
<feature type="repeat" description="PPR" evidence="3">
    <location>
        <begin position="399"/>
        <end position="433"/>
    </location>
</feature>
<evidence type="ECO:0000256" key="3">
    <source>
        <dbReference type="PROSITE-ProRule" id="PRU00708"/>
    </source>
</evidence>
<evidence type="ECO:0000256" key="2">
    <source>
        <dbReference type="ARBA" id="ARBA00022737"/>
    </source>
</evidence>
<dbReference type="NCBIfam" id="TIGR00756">
    <property type="entry name" value="PPR"/>
    <property type="match status" value="4"/>
</dbReference>
<keyword evidence="2" id="KW-0677">Repeat</keyword>
<sequence>MFRSFNCRPVDDLCSCASSKLGIHLSRIPASFHIRITGFFSHSSSISEIETENHDSTSSEEVELENGGVFDDTHDVSSSQELGLNPNFDEINDAQMSSIGLTDQELEGDSEEITGVDFEQLKNVLSLLLNDVDGSLESSLDSMDLMLNEEFVVRLLVSPLIPGDHLIRFYKWVSSRNEFKGNTLLLSELVRAICNDYEPKRKDVYALWDLVKEMGEKESGVVNAEMLNQLISAFSRLGKGKAAYEAFGKFEEFGCVLNVDSYYLTIEALCKRSFYDWATLVVQKMLDAGMLPESEKVGEIISFLCKGYKSKEAHVVYLAAKRDNKYPPQKAVNFLISCLSKVDETVDLAQEALVDFSDEVRKHAINPFSWVIRGLCRKNDIECAKKLFAEMMEKGPTPGNAIFNIVINSLSKAGDMEDAKRLLKLMETRGLKPDVYTYSVIISGYAKGGMMEEARKVLSMAKRKHAKLCPATFHSLIRGYCNLGEFDRAVKLLSEMKDSGVEPNVDEYNKLIQSLCLKALDWKSAEKLLEEMKEKGLYLPGITRGLVSAVKELEQEAVGSEDDHAKP</sequence>
<dbReference type="OMA" id="FFKWVLK"/>
<proteinExistence type="inferred from homology"/>
<dbReference type="InterPro" id="IPR002885">
    <property type="entry name" value="PPR_rpt"/>
</dbReference>
<evidence type="ECO:0000313" key="4">
    <source>
        <dbReference type="EnsemblPlants" id="AUR62008838-RA:cds"/>
    </source>
</evidence>
<dbReference type="PANTHER" id="PTHR47941">
    <property type="entry name" value="PENTATRICOPEPTIDE REPEAT-CONTAINING PROTEIN 3, MITOCHONDRIAL"/>
    <property type="match status" value="1"/>
</dbReference>
<dbReference type="Gramene" id="AUR62008838-RA">
    <property type="protein sequence ID" value="AUR62008838-RA:cds"/>
    <property type="gene ID" value="AUR62008838"/>
</dbReference>
<comment type="similarity">
    <text evidence="1">Belongs to the PPR family. P subfamily.</text>
</comment>
<dbReference type="PROSITE" id="PS51375">
    <property type="entry name" value="PPR"/>
    <property type="match status" value="5"/>
</dbReference>
<name>A0A803LAE9_CHEQI</name>
<dbReference type="Proteomes" id="UP000596660">
    <property type="component" value="Unplaced"/>
</dbReference>
<keyword evidence="5" id="KW-1185">Reference proteome</keyword>
<accession>A0A803LAE9</accession>
<feature type="repeat" description="PPR" evidence="3">
    <location>
        <begin position="434"/>
        <end position="468"/>
    </location>
</feature>
<evidence type="ECO:0008006" key="6">
    <source>
        <dbReference type="Google" id="ProtNLM"/>
    </source>
</evidence>
<feature type="repeat" description="PPR" evidence="3">
    <location>
        <begin position="364"/>
        <end position="398"/>
    </location>
</feature>